<gene>
    <name evidence="2" type="ORF">OU415_04685</name>
</gene>
<evidence type="ECO:0000313" key="3">
    <source>
        <dbReference type="Proteomes" id="UP001210380"/>
    </source>
</evidence>
<protein>
    <submittedName>
        <fullName evidence="2">Pyridoxamine 5'-phosphate oxidase family protein</fullName>
    </submittedName>
</protein>
<name>A0ABT4USU2_9PSEU</name>
<dbReference type="InterPro" id="IPR012349">
    <property type="entry name" value="Split_barrel_FMN-bd"/>
</dbReference>
<keyword evidence="3" id="KW-1185">Reference proteome</keyword>
<evidence type="ECO:0000259" key="1">
    <source>
        <dbReference type="Pfam" id="PF01243"/>
    </source>
</evidence>
<dbReference type="Proteomes" id="UP001210380">
    <property type="component" value="Unassembled WGS sequence"/>
</dbReference>
<dbReference type="SUPFAM" id="SSF50475">
    <property type="entry name" value="FMN-binding split barrel"/>
    <property type="match status" value="1"/>
</dbReference>
<comment type="caution">
    <text evidence="2">The sequence shown here is derived from an EMBL/GenBank/DDBJ whole genome shotgun (WGS) entry which is preliminary data.</text>
</comment>
<organism evidence="2 3">
    <name type="scientific">Saccharopolyspora oryzae</name>
    <dbReference type="NCBI Taxonomy" id="2997343"/>
    <lineage>
        <taxon>Bacteria</taxon>
        <taxon>Bacillati</taxon>
        <taxon>Actinomycetota</taxon>
        <taxon>Actinomycetes</taxon>
        <taxon>Pseudonocardiales</taxon>
        <taxon>Pseudonocardiaceae</taxon>
        <taxon>Saccharopolyspora</taxon>
    </lineage>
</organism>
<accession>A0ABT4USU2</accession>
<sequence length="304" mass="33638">MRIDSEVLEVLSEARVLELGTIARDGCPNVRPMAATWIADARHIMLTTTLAHPQKTFSIRRDGRVSVLYSDFTGSRLTGGPAVLVQGTASAPDVVARPQDIKEYWRELFRKTPSLVEDFASAEARATMDWYYLRLPVFVTPERVRVLEPLEAGGSFEPLPPWDFPMGVQIADALERYPTAVFTARDSTGHPYAARAEVTGAGSNGELRLRTAEQFEGRIGPASLLWHRHNGEFGNRCALQVTGTAIGAGADWTFRPERIPGVSAADGVDQWIADGRARSERYLKRRGIVPPQVDWSELEALVPR</sequence>
<proteinExistence type="predicted"/>
<dbReference type="RefSeq" id="WP_270947291.1">
    <property type="nucleotide sequence ID" value="NZ_JAQGLA010000004.1"/>
</dbReference>
<dbReference type="EMBL" id="JAQGLA010000004">
    <property type="protein sequence ID" value="MDA3624724.1"/>
    <property type="molecule type" value="Genomic_DNA"/>
</dbReference>
<feature type="domain" description="Pyridoxamine 5'-phosphate oxidase N-terminal" evidence="1">
    <location>
        <begin position="4"/>
        <end position="90"/>
    </location>
</feature>
<dbReference type="Gene3D" id="2.30.110.10">
    <property type="entry name" value="Electron Transport, Fmn-binding Protein, Chain A"/>
    <property type="match status" value="1"/>
</dbReference>
<evidence type="ECO:0000313" key="2">
    <source>
        <dbReference type="EMBL" id="MDA3624724.1"/>
    </source>
</evidence>
<dbReference type="InterPro" id="IPR011576">
    <property type="entry name" value="Pyridox_Oxase_N"/>
</dbReference>
<reference evidence="2 3" key="1">
    <citation type="submission" date="2022-11" db="EMBL/GenBank/DDBJ databases">
        <title>Draft genome sequence of Saccharopolyspora sp. WRP15-2 isolated from rhizosphere soils of wild rice in Thailand.</title>
        <authorList>
            <person name="Duangmal K."/>
            <person name="Kammanee S."/>
            <person name="Muangham S."/>
        </authorList>
    </citation>
    <scope>NUCLEOTIDE SEQUENCE [LARGE SCALE GENOMIC DNA]</scope>
    <source>
        <strain evidence="2 3">WRP15-2</strain>
    </source>
</reference>
<dbReference type="Pfam" id="PF01243">
    <property type="entry name" value="PNPOx_N"/>
    <property type="match status" value="1"/>
</dbReference>